<dbReference type="AlphaFoldDB" id="A0A432LFY8"/>
<evidence type="ECO:0000313" key="4">
    <source>
        <dbReference type="EMBL" id="RUL56508.1"/>
    </source>
</evidence>
<proteinExistence type="predicted"/>
<dbReference type="PROSITE" id="PS51371">
    <property type="entry name" value="CBS"/>
    <property type="match status" value="2"/>
</dbReference>
<organism evidence="4 5">
    <name type="scientific">Lysinibacillus antri</name>
    <dbReference type="NCBI Taxonomy" id="2498145"/>
    <lineage>
        <taxon>Bacteria</taxon>
        <taxon>Bacillati</taxon>
        <taxon>Bacillota</taxon>
        <taxon>Bacilli</taxon>
        <taxon>Bacillales</taxon>
        <taxon>Bacillaceae</taxon>
        <taxon>Lysinibacillus</taxon>
    </lineage>
</organism>
<feature type="domain" description="CBS" evidence="3">
    <location>
        <begin position="78"/>
        <end position="137"/>
    </location>
</feature>
<dbReference type="EMBL" id="RYYR01000002">
    <property type="protein sequence ID" value="RUL56508.1"/>
    <property type="molecule type" value="Genomic_DNA"/>
</dbReference>
<evidence type="ECO:0000256" key="1">
    <source>
        <dbReference type="ARBA" id="ARBA00023122"/>
    </source>
</evidence>
<gene>
    <name evidence="4" type="ORF">EK386_02450</name>
</gene>
<reference evidence="4 5" key="1">
    <citation type="submission" date="2018-12" db="EMBL/GenBank/DDBJ databases">
        <title>Lysinibacillus antri sp. nov., isolated from a cave soil.</title>
        <authorList>
            <person name="Narsing Rao M.P."/>
            <person name="Zhang H."/>
            <person name="Dong Z.-Y."/>
            <person name="Niu X.-K."/>
            <person name="Zhang K."/>
            <person name="Fang B.-Z."/>
            <person name="Kang Y.-Q."/>
            <person name="Xiao M."/>
            <person name="Li W.-J."/>
        </authorList>
    </citation>
    <scope>NUCLEOTIDE SEQUENCE [LARGE SCALE GENOMIC DNA]</scope>
    <source>
        <strain evidence="4 5">SYSU K30002</strain>
    </source>
</reference>
<dbReference type="Gene3D" id="3.10.580.10">
    <property type="entry name" value="CBS-domain"/>
    <property type="match status" value="1"/>
</dbReference>
<evidence type="ECO:0000256" key="2">
    <source>
        <dbReference type="PROSITE-ProRule" id="PRU00703"/>
    </source>
</evidence>
<sequence>MIVEEIMNSEVYSLLPTNTVNDAVKLMREKKIRHLPIVDENRSVVGIVTEYDIKNALPSCLIEEQSSAVNSTPIENIMIKDPIIGHPLDFVEEVAVTFYESKISCLPIVSGGQLIGIVTTTDLLYTYIELTGAHKPSSKLDIRVSDKPGTLLTITTIIKKHKANVLSVLVFPDSKNENSRILSIRVQMMNPLSIINDLRNEGFDVLWPHLPGVDL</sequence>
<name>A0A432LFY8_9BACI</name>
<dbReference type="SUPFAM" id="SSF54631">
    <property type="entry name" value="CBS-domain pair"/>
    <property type="match status" value="1"/>
</dbReference>
<dbReference type="SUPFAM" id="SSF55021">
    <property type="entry name" value="ACT-like"/>
    <property type="match status" value="1"/>
</dbReference>
<protein>
    <submittedName>
        <fullName evidence="4">CBS domain-containing protein</fullName>
    </submittedName>
</protein>
<dbReference type="InterPro" id="IPR051257">
    <property type="entry name" value="Diverse_CBS-Domain"/>
</dbReference>
<evidence type="ECO:0000259" key="3">
    <source>
        <dbReference type="PROSITE" id="PS51371"/>
    </source>
</evidence>
<comment type="caution">
    <text evidence="4">The sequence shown here is derived from an EMBL/GenBank/DDBJ whole genome shotgun (WGS) entry which is preliminary data.</text>
</comment>
<dbReference type="InterPro" id="IPR046342">
    <property type="entry name" value="CBS_dom_sf"/>
</dbReference>
<dbReference type="Gene3D" id="3.30.70.260">
    <property type="match status" value="1"/>
</dbReference>
<dbReference type="RefSeq" id="WP_126657425.1">
    <property type="nucleotide sequence ID" value="NZ_RYYR01000002.1"/>
</dbReference>
<dbReference type="PANTHER" id="PTHR43080">
    <property type="entry name" value="CBS DOMAIN-CONTAINING PROTEIN CBSX3, MITOCHONDRIAL"/>
    <property type="match status" value="1"/>
</dbReference>
<dbReference type="CDD" id="cd04584">
    <property type="entry name" value="CBS_pair_AcuB_like"/>
    <property type="match status" value="1"/>
</dbReference>
<dbReference type="Pfam" id="PF00571">
    <property type="entry name" value="CBS"/>
    <property type="match status" value="2"/>
</dbReference>
<accession>A0A432LFY8</accession>
<dbReference type="InterPro" id="IPR045865">
    <property type="entry name" value="ACT-like_dom_sf"/>
</dbReference>
<dbReference type="CDD" id="cd04883">
    <property type="entry name" value="ACT_AcuB"/>
    <property type="match status" value="1"/>
</dbReference>
<keyword evidence="1 2" id="KW-0129">CBS domain</keyword>
<keyword evidence="5" id="KW-1185">Reference proteome</keyword>
<evidence type="ECO:0000313" key="5">
    <source>
        <dbReference type="Proteomes" id="UP000287910"/>
    </source>
</evidence>
<feature type="domain" description="CBS" evidence="3">
    <location>
        <begin position="7"/>
        <end position="67"/>
    </location>
</feature>
<dbReference type="Proteomes" id="UP000287910">
    <property type="component" value="Unassembled WGS sequence"/>
</dbReference>
<dbReference type="PANTHER" id="PTHR43080:SF2">
    <property type="entry name" value="CBS DOMAIN-CONTAINING PROTEIN"/>
    <property type="match status" value="1"/>
</dbReference>
<dbReference type="SMART" id="SM00116">
    <property type="entry name" value="CBS"/>
    <property type="match status" value="2"/>
</dbReference>
<dbReference type="InterPro" id="IPR000644">
    <property type="entry name" value="CBS_dom"/>
</dbReference>